<protein>
    <submittedName>
        <fullName evidence="4">SpoIIE family protein phosphatase</fullName>
    </submittedName>
</protein>
<dbReference type="SUPFAM" id="SSF55785">
    <property type="entry name" value="PYP-like sensor domain (PAS domain)"/>
    <property type="match status" value="1"/>
</dbReference>
<proteinExistence type="predicted"/>
<feature type="domain" description="PAS" evidence="3">
    <location>
        <begin position="33"/>
        <end position="66"/>
    </location>
</feature>
<organism evidence="4 5">
    <name type="scientific">Streptomyces rhizosphaericus</name>
    <dbReference type="NCBI Taxonomy" id="114699"/>
    <lineage>
        <taxon>Bacteria</taxon>
        <taxon>Bacillati</taxon>
        <taxon>Actinomycetota</taxon>
        <taxon>Actinomycetes</taxon>
        <taxon>Kitasatosporales</taxon>
        <taxon>Streptomycetaceae</taxon>
        <taxon>Streptomyces</taxon>
        <taxon>Streptomyces violaceusniger group</taxon>
    </lineage>
</organism>
<dbReference type="InterPro" id="IPR000014">
    <property type="entry name" value="PAS"/>
</dbReference>
<evidence type="ECO:0000259" key="3">
    <source>
        <dbReference type="PROSITE" id="PS50112"/>
    </source>
</evidence>
<keyword evidence="5" id="KW-1185">Reference proteome</keyword>
<dbReference type="InterPro" id="IPR036457">
    <property type="entry name" value="PPM-type-like_dom_sf"/>
</dbReference>
<name>A0ABN1QZA2_9ACTN</name>
<dbReference type="InterPro" id="IPR001932">
    <property type="entry name" value="PPM-type_phosphatase-like_dom"/>
</dbReference>
<dbReference type="Gene3D" id="3.30.565.10">
    <property type="entry name" value="Histidine kinase-like ATPase, C-terminal domain"/>
    <property type="match status" value="1"/>
</dbReference>
<dbReference type="InterPro" id="IPR013767">
    <property type="entry name" value="PAS_fold"/>
</dbReference>
<dbReference type="PROSITE" id="PS50112">
    <property type="entry name" value="PAS"/>
    <property type="match status" value="1"/>
</dbReference>
<dbReference type="SUPFAM" id="SSF81606">
    <property type="entry name" value="PP2C-like"/>
    <property type="match status" value="1"/>
</dbReference>
<dbReference type="PANTHER" id="PTHR43156">
    <property type="entry name" value="STAGE II SPORULATION PROTEIN E-RELATED"/>
    <property type="match status" value="1"/>
</dbReference>
<dbReference type="InterPro" id="IPR052016">
    <property type="entry name" value="Bact_Sigma-Reg"/>
</dbReference>
<dbReference type="InterPro" id="IPR003594">
    <property type="entry name" value="HATPase_dom"/>
</dbReference>
<dbReference type="CDD" id="cd00130">
    <property type="entry name" value="PAS"/>
    <property type="match status" value="1"/>
</dbReference>
<gene>
    <name evidence="4" type="ORF">GCM10009575_071920</name>
</gene>
<dbReference type="Proteomes" id="UP001500418">
    <property type="component" value="Unassembled WGS sequence"/>
</dbReference>
<sequence>MEYGTSRCDDGRGEPPVVPEQRRGVHGRMPLAVVVIDAEGRVTHWSSGARRLFGPTRQQAVGRPAVDLMPVSGALRGAEVRTDATGSPELDDSRLGTVYYPTAGRARMAEPGHGQVDVLWWAYPLVGPGPERLLVLAADTKGVGGDALGRGDRIGPGFALHTEFPGAERLAGRLPDILPNMGPATAGRIVAQVLELGYPVLEISHHERVPVTPDWGMPRYRERRARQEAVRRSAIAAGGAPDQAHAPERAPGPDDVDPEYAPEDPDDVDLEYAAVRERLEFLNEVSGRIGTSLDLARTIREVTSAAVPRFADFAGTHLRAQVLAGEGFPDGPPDVTTVWHRVWVEHNDEPGRWDDTVPVGESIAFPEHTPFFQCMVTGEPVLIPHISDEVGDRIAGQFEKRDLRPLINGRSILIVPLKARDVVLGFMVLLRRPGREPFDDMDRTTGAELAARAGLVLDNARMYTYQENVAETLQDSMLPQVTPRMAGCDTATRYLPGTRLGRVGGDWFDTIKLPGSRTALVVGDVMGHGLTSAAMMGQLRTAVQTMAALDLPPAQLLRNLDDLAQRLGEHYLATCLYAVYDPVSSELVVANAGHIPPVLVRAQDGRSELLDLPTGAPIGVGGVPFETVTVRVAPGDRLVLCTDGLVEVRGQDIGAGIAALCESAAHPAASMDDACDTIIRALAAAARDTDGRGGRKDDVALLMARLNGIPAEDVAQWRLALDPSEVGRARRLVRERLLRWGLPESVETAELLVSEAVTNAIRHAHTHHVRLRLVRTDALLCEVTDDDHELPALLSADRDAESGRGLRVISKLAREWGTSRTGRGKTVWFEQALTHRAETLTHPAEQALPHPADQTTTHPAEQTLAHPGERR</sequence>
<dbReference type="InterPro" id="IPR036890">
    <property type="entry name" value="HATPase_C_sf"/>
</dbReference>
<reference evidence="4 5" key="1">
    <citation type="journal article" date="2019" name="Int. J. Syst. Evol. Microbiol.">
        <title>The Global Catalogue of Microorganisms (GCM) 10K type strain sequencing project: providing services to taxonomists for standard genome sequencing and annotation.</title>
        <authorList>
            <consortium name="The Broad Institute Genomics Platform"/>
            <consortium name="The Broad Institute Genome Sequencing Center for Infectious Disease"/>
            <person name="Wu L."/>
            <person name="Ma J."/>
        </authorList>
    </citation>
    <scope>NUCLEOTIDE SEQUENCE [LARGE SCALE GENOMIC DNA]</scope>
    <source>
        <strain evidence="4 5">JCM 11444</strain>
    </source>
</reference>
<evidence type="ECO:0000256" key="1">
    <source>
        <dbReference type="ARBA" id="ARBA00022801"/>
    </source>
</evidence>
<dbReference type="SUPFAM" id="SSF55874">
    <property type="entry name" value="ATPase domain of HSP90 chaperone/DNA topoisomerase II/histidine kinase"/>
    <property type="match status" value="1"/>
</dbReference>
<feature type="compositionally biased region" description="Acidic residues" evidence="2">
    <location>
        <begin position="254"/>
        <end position="266"/>
    </location>
</feature>
<evidence type="ECO:0000313" key="4">
    <source>
        <dbReference type="EMBL" id="GAA0949604.1"/>
    </source>
</evidence>
<dbReference type="SUPFAM" id="SSF55781">
    <property type="entry name" value="GAF domain-like"/>
    <property type="match status" value="1"/>
</dbReference>
<feature type="region of interest" description="Disordered" evidence="2">
    <location>
        <begin position="1"/>
        <end position="22"/>
    </location>
</feature>
<dbReference type="EMBL" id="BAAAID010000063">
    <property type="protein sequence ID" value="GAA0949604.1"/>
    <property type="molecule type" value="Genomic_DNA"/>
</dbReference>
<dbReference type="CDD" id="cd16936">
    <property type="entry name" value="HATPase_RsbW-like"/>
    <property type="match status" value="1"/>
</dbReference>
<dbReference type="SMART" id="SM00091">
    <property type="entry name" value="PAS"/>
    <property type="match status" value="1"/>
</dbReference>
<dbReference type="InterPro" id="IPR029016">
    <property type="entry name" value="GAF-like_dom_sf"/>
</dbReference>
<feature type="region of interest" description="Disordered" evidence="2">
    <location>
        <begin position="228"/>
        <end position="266"/>
    </location>
</feature>
<dbReference type="Pfam" id="PF01590">
    <property type="entry name" value="GAF"/>
    <property type="match status" value="1"/>
</dbReference>
<dbReference type="SMART" id="SM00331">
    <property type="entry name" value="PP2C_SIG"/>
    <property type="match status" value="1"/>
</dbReference>
<accession>A0ABN1QZA2</accession>
<dbReference type="Gene3D" id="3.60.40.10">
    <property type="entry name" value="PPM-type phosphatase domain"/>
    <property type="match status" value="1"/>
</dbReference>
<feature type="region of interest" description="Disordered" evidence="2">
    <location>
        <begin position="848"/>
        <end position="871"/>
    </location>
</feature>
<keyword evidence="1" id="KW-0378">Hydrolase</keyword>
<dbReference type="Gene3D" id="3.30.450.20">
    <property type="entry name" value="PAS domain"/>
    <property type="match status" value="1"/>
</dbReference>
<dbReference type="Pfam" id="PF07228">
    <property type="entry name" value="SpoIIE"/>
    <property type="match status" value="1"/>
</dbReference>
<comment type="caution">
    <text evidence="4">The sequence shown here is derived from an EMBL/GenBank/DDBJ whole genome shotgun (WGS) entry which is preliminary data.</text>
</comment>
<dbReference type="Pfam" id="PF13581">
    <property type="entry name" value="HATPase_c_2"/>
    <property type="match status" value="1"/>
</dbReference>
<dbReference type="InterPro" id="IPR003018">
    <property type="entry name" value="GAF"/>
</dbReference>
<dbReference type="Gene3D" id="3.30.450.40">
    <property type="match status" value="1"/>
</dbReference>
<evidence type="ECO:0000256" key="2">
    <source>
        <dbReference type="SAM" id="MobiDB-lite"/>
    </source>
</evidence>
<evidence type="ECO:0000313" key="5">
    <source>
        <dbReference type="Proteomes" id="UP001500418"/>
    </source>
</evidence>
<dbReference type="InterPro" id="IPR035965">
    <property type="entry name" value="PAS-like_dom_sf"/>
</dbReference>
<dbReference type="PANTHER" id="PTHR43156:SF2">
    <property type="entry name" value="STAGE II SPORULATION PROTEIN E"/>
    <property type="match status" value="1"/>
</dbReference>
<dbReference type="Pfam" id="PF00989">
    <property type="entry name" value="PAS"/>
    <property type="match status" value="1"/>
</dbReference>